<comment type="caution">
    <text evidence="7">The sequence shown here is derived from an EMBL/GenBank/DDBJ whole genome shotgun (WGS) entry which is preliminary data.</text>
</comment>
<feature type="domain" description="STAS" evidence="6">
    <location>
        <begin position="431"/>
        <end position="542"/>
    </location>
</feature>
<evidence type="ECO:0000256" key="3">
    <source>
        <dbReference type="ARBA" id="ARBA00022989"/>
    </source>
</evidence>
<feature type="transmembrane region" description="Helical" evidence="5">
    <location>
        <begin position="381"/>
        <end position="407"/>
    </location>
</feature>
<feature type="transmembrane region" description="Helical" evidence="5">
    <location>
        <begin position="246"/>
        <end position="270"/>
    </location>
</feature>
<dbReference type="Proteomes" id="UP000559117">
    <property type="component" value="Unassembled WGS sequence"/>
</dbReference>
<dbReference type="EMBL" id="JACHFH010000055">
    <property type="protein sequence ID" value="MBB5337525.1"/>
    <property type="molecule type" value="Genomic_DNA"/>
</dbReference>
<organism evidence="7 8">
    <name type="scientific">Pectinatus brassicae</name>
    <dbReference type="NCBI Taxonomy" id="862415"/>
    <lineage>
        <taxon>Bacteria</taxon>
        <taxon>Bacillati</taxon>
        <taxon>Bacillota</taxon>
        <taxon>Negativicutes</taxon>
        <taxon>Selenomonadales</taxon>
        <taxon>Selenomonadaceae</taxon>
        <taxon>Pectinatus</taxon>
    </lineage>
</organism>
<feature type="transmembrane region" description="Helical" evidence="5">
    <location>
        <begin position="170"/>
        <end position="189"/>
    </location>
</feature>
<comment type="subcellular location">
    <subcellularLocation>
        <location evidence="1">Membrane</location>
        <topology evidence="1">Multi-pass membrane protein</topology>
    </subcellularLocation>
</comment>
<dbReference type="PROSITE" id="PS50801">
    <property type="entry name" value="STAS"/>
    <property type="match status" value="1"/>
</dbReference>
<evidence type="ECO:0000259" key="6">
    <source>
        <dbReference type="PROSITE" id="PS50801"/>
    </source>
</evidence>
<feature type="transmembrane region" description="Helical" evidence="5">
    <location>
        <begin position="290"/>
        <end position="308"/>
    </location>
</feature>
<gene>
    <name evidence="7" type="ORF">HNR32_002687</name>
</gene>
<feature type="transmembrane region" description="Helical" evidence="5">
    <location>
        <begin position="320"/>
        <end position="338"/>
    </location>
</feature>
<feature type="transmembrane region" description="Helical" evidence="5">
    <location>
        <begin position="77"/>
        <end position="107"/>
    </location>
</feature>
<evidence type="ECO:0000256" key="1">
    <source>
        <dbReference type="ARBA" id="ARBA00004141"/>
    </source>
</evidence>
<sequence>MIALKEAYRAGLFQSGQLSKNVVAGLVVGVVALPLAMAFAIASGVSPAQGLYTAIVSAFFVSVFGGSRVQIAGPTGAFVVILSGILMKYGLAGLQIATVMAGIILILMSLAKLGDVIRFIPAPVIVGFTAGIGVTIWVGQWQAFFGLPAIGKAALFHEKLYALIMSLPQTHLPTLLISVISLLLILAAPKIPYLKKVPGPLLAMVVATLIQTIFKFSGVATIGSAFGGIPQGLPAFAIPSFDFSDIVSLIGPAFTIAILGSIESLLSAVVSDGMIGYQHNSNQELFGQGLANLICPFFGGIAATGAIARTATNIRQGGNSPLAGIIHSVVLIAVLLFFAPLAANIPLASMAAILFVVAYNMSDARNFVRLIRVAPLADSLILLITFFLTVFADLVVAVNVGVVLAILQFMRKMILSAEVHKISHSEIEAAVQKEVASHSEILVYTIEGPLFFGAVNAFERSLAHISKDPSHLILRLDNVPFVDLTGLKMLNEVIRNMQKRGIEVYLCEANPKVRRHMYRAGIFKTLGRKHLWRSFTAAMEKCETELEKNNKNDQKVSGQLQPV</sequence>
<feature type="transmembrane region" description="Helical" evidence="5">
    <location>
        <begin position="22"/>
        <end position="43"/>
    </location>
</feature>
<reference evidence="7 8" key="1">
    <citation type="submission" date="2020-08" db="EMBL/GenBank/DDBJ databases">
        <title>Genomic Encyclopedia of Type Strains, Phase IV (KMG-IV): sequencing the most valuable type-strain genomes for metagenomic binning, comparative biology and taxonomic classification.</title>
        <authorList>
            <person name="Goeker M."/>
        </authorList>
    </citation>
    <scope>NUCLEOTIDE SEQUENCE [LARGE SCALE GENOMIC DNA]</scope>
    <source>
        <strain evidence="7 8">DSM 24661</strain>
    </source>
</reference>
<dbReference type="GO" id="GO:0055085">
    <property type="term" value="P:transmembrane transport"/>
    <property type="evidence" value="ECO:0007669"/>
    <property type="project" value="InterPro"/>
</dbReference>
<dbReference type="RefSeq" id="WP_183863402.1">
    <property type="nucleotide sequence ID" value="NZ_JACHFH010000055.1"/>
</dbReference>
<evidence type="ECO:0000256" key="4">
    <source>
        <dbReference type="ARBA" id="ARBA00023136"/>
    </source>
</evidence>
<keyword evidence="4 5" id="KW-0472">Membrane</keyword>
<dbReference type="GO" id="GO:0016020">
    <property type="term" value="C:membrane"/>
    <property type="evidence" value="ECO:0007669"/>
    <property type="project" value="UniProtKB-SubCell"/>
</dbReference>
<keyword evidence="2 5" id="KW-0812">Transmembrane</keyword>
<accession>A0A840UYT4</accession>
<dbReference type="InterPro" id="IPR001902">
    <property type="entry name" value="SLC26A/SulP_fam"/>
</dbReference>
<dbReference type="PANTHER" id="PTHR11814">
    <property type="entry name" value="SULFATE TRANSPORTER"/>
    <property type="match status" value="1"/>
</dbReference>
<keyword evidence="3 5" id="KW-1133">Transmembrane helix</keyword>
<evidence type="ECO:0000256" key="5">
    <source>
        <dbReference type="SAM" id="Phobius"/>
    </source>
</evidence>
<evidence type="ECO:0000313" key="8">
    <source>
        <dbReference type="Proteomes" id="UP000559117"/>
    </source>
</evidence>
<feature type="transmembrane region" description="Helical" evidence="5">
    <location>
        <begin position="201"/>
        <end position="226"/>
    </location>
</feature>
<dbReference type="Pfam" id="PF00916">
    <property type="entry name" value="Sulfate_transp"/>
    <property type="match status" value="1"/>
</dbReference>
<dbReference type="SUPFAM" id="SSF52091">
    <property type="entry name" value="SpoIIaa-like"/>
    <property type="match status" value="1"/>
</dbReference>
<dbReference type="Gene3D" id="3.30.750.24">
    <property type="entry name" value="STAS domain"/>
    <property type="match status" value="1"/>
</dbReference>
<evidence type="ECO:0000313" key="7">
    <source>
        <dbReference type="EMBL" id="MBB5337525.1"/>
    </source>
</evidence>
<dbReference type="InterPro" id="IPR011547">
    <property type="entry name" value="SLC26A/SulP_dom"/>
</dbReference>
<dbReference type="AlphaFoldDB" id="A0A840UYT4"/>
<name>A0A840UYT4_9FIRM</name>
<dbReference type="InterPro" id="IPR036513">
    <property type="entry name" value="STAS_dom_sf"/>
</dbReference>
<evidence type="ECO:0000256" key="2">
    <source>
        <dbReference type="ARBA" id="ARBA00022692"/>
    </source>
</evidence>
<dbReference type="CDD" id="cd07042">
    <property type="entry name" value="STAS_SulP_like_sulfate_transporter"/>
    <property type="match status" value="1"/>
</dbReference>
<keyword evidence="8" id="KW-1185">Reference proteome</keyword>
<dbReference type="InterPro" id="IPR002645">
    <property type="entry name" value="STAS_dom"/>
</dbReference>
<proteinExistence type="predicted"/>
<dbReference type="Pfam" id="PF01740">
    <property type="entry name" value="STAS"/>
    <property type="match status" value="1"/>
</dbReference>
<feature type="transmembrane region" description="Helical" evidence="5">
    <location>
        <begin position="119"/>
        <end position="138"/>
    </location>
</feature>
<protein>
    <submittedName>
        <fullName evidence="7">SulP family sulfate permease</fullName>
    </submittedName>
</protein>